<gene>
    <name evidence="1" type="ORF">AVEN_190889_1</name>
</gene>
<dbReference type="Proteomes" id="UP000499080">
    <property type="component" value="Unassembled WGS sequence"/>
</dbReference>
<evidence type="ECO:0000313" key="1">
    <source>
        <dbReference type="EMBL" id="GBM06674.1"/>
    </source>
</evidence>
<comment type="caution">
    <text evidence="1">The sequence shown here is derived from an EMBL/GenBank/DDBJ whole genome shotgun (WGS) entry which is preliminary data.</text>
</comment>
<dbReference type="AlphaFoldDB" id="A0A4Y2CS27"/>
<proteinExistence type="predicted"/>
<evidence type="ECO:0000313" key="2">
    <source>
        <dbReference type="Proteomes" id="UP000499080"/>
    </source>
</evidence>
<accession>A0A4Y2CS27</accession>
<name>A0A4Y2CS27_ARAVE</name>
<organism evidence="1 2">
    <name type="scientific">Araneus ventricosus</name>
    <name type="common">Orbweaver spider</name>
    <name type="synonym">Epeira ventricosa</name>
    <dbReference type="NCBI Taxonomy" id="182803"/>
    <lineage>
        <taxon>Eukaryota</taxon>
        <taxon>Metazoa</taxon>
        <taxon>Ecdysozoa</taxon>
        <taxon>Arthropoda</taxon>
        <taxon>Chelicerata</taxon>
        <taxon>Arachnida</taxon>
        <taxon>Araneae</taxon>
        <taxon>Araneomorphae</taxon>
        <taxon>Entelegynae</taxon>
        <taxon>Araneoidea</taxon>
        <taxon>Araneidae</taxon>
        <taxon>Araneus</taxon>
    </lineage>
</organism>
<reference evidence="1 2" key="1">
    <citation type="journal article" date="2019" name="Sci. Rep.">
        <title>Orb-weaving spider Araneus ventricosus genome elucidates the spidroin gene catalogue.</title>
        <authorList>
            <person name="Kono N."/>
            <person name="Nakamura H."/>
            <person name="Ohtoshi R."/>
            <person name="Moran D.A.P."/>
            <person name="Shinohara A."/>
            <person name="Yoshida Y."/>
            <person name="Fujiwara M."/>
            <person name="Mori M."/>
            <person name="Tomita M."/>
            <person name="Arakawa K."/>
        </authorList>
    </citation>
    <scope>NUCLEOTIDE SEQUENCE [LARGE SCALE GENOMIC DNA]</scope>
</reference>
<keyword evidence="2" id="KW-1185">Reference proteome</keyword>
<sequence length="212" mass="24464">MVVLQTDQSRRWYIAICLSRISGRSACSFSAQLRSINHRRQLGAPPRSVNHTRRHDICIRLQPLITTTRPIRQFKSNFTCGDPTILPYELIHSQNRGTVGHNVRLPREWQILDVYATRLITLTPPEYGAPCETGLSVHFLLSTCDKFVKHAPILRFVLIWRNPSCNELREQLSRNEDIDVKPLTTQVQLGIPPRHLSASKLTHWDLIERRCS</sequence>
<protein>
    <submittedName>
        <fullName evidence="1">Uncharacterized protein</fullName>
    </submittedName>
</protein>
<dbReference type="EMBL" id="BGPR01000232">
    <property type="protein sequence ID" value="GBM06674.1"/>
    <property type="molecule type" value="Genomic_DNA"/>
</dbReference>